<dbReference type="Gene3D" id="1.10.1370.30">
    <property type="match status" value="1"/>
</dbReference>
<dbReference type="GO" id="GO:0008241">
    <property type="term" value="F:peptidyl-dipeptidase activity"/>
    <property type="evidence" value="ECO:0007669"/>
    <property type="project" value="InterPro"/>
</dbReference>
<dbReference type="InterPro" id="IPR001548">
    <property type="entry name" value="Peptidase_M2"/>
</dbReference>
<evidence type="ECO:0008006" key="5">
    <source>
        <dbReference type="Google" id="ProtNLM"/>
    </source>
</evidence>
<proteinExistence type="predicted"/>
<reference evidence="4" key="1">
    <citation type="journal article" date="2014" name="Front. Microbiol.">
        <title>High frequency of phylogenetically diverse reductive dehalogenase-homologous genes in deep subseafloor sedimentary metagenomes.</title>
        <authorList>
            <person name="Kawai M."/>
            <person name="Futagami T."/>
            <person name="Toyoda A."/>
            <person name="Takaki Y."/>
            <person name="Nishi S."/>
            <person name="Hori S."/>
            <person name="Arai W."/>
            <person name="Tsubouchi T."/>
            <person name="Morono Y."/>
            <person name="Uchiyama I."/>
            <person name="Ito T."/>
            <person name="Fujiyama A."/>
            <person name="Inagaki F."/>
            <person name="Takami H."/>
        </authorList>
    </citation>
    <scope>NUCLEOTIDE SEQUENCE</scope>
    <source>
        <strain evidence="4">Expedition CK06-06</strain>
    </source>
</reference>
<feature type="non-terminal residue" evidence="4">
    <location>
        <position position="1"/>
    </location>
</feature>
<keyword evidence="3" id="KW-0325">Glycoprotein</keyword>
<dbReference type="AlphaFoldDB" id="X1EWU6"/>
<dbReference type="EMBL" id="BARU01008118">
    <property type="protein sequence ID" value="GAH37017.1"/>
    <property type="molecule type" value="Genomic_DNA"/>
</dbReference>
<keyword evidence="1" id="KW-0732">Signal</keyword>
<gene>
    <name evidence="4" type="ORF">S03H2_15943</name>
</gene>
<sequence>KSLAKRFGIKPGEMMPWHYDNPFFQAAPPSDKVDLDEFYKDKAKEDIAELARKFFADIGLPIEDILAKSDLYEKEGKDQHAFCISIDRAGDVRTLLNVKPNCKWMGTMLHEQGHAIFDTLIDRELGFNLREPAHIFTTEAVAMLFGALSKNPTWMVAYAGADEKRVTEVEAAILEQRRREQLIFARWTMVMLHFEKEMYENPDQDLNKLWWDKVERFQLLKRPPDRNEPDWAAKPHFTIAPVYYHNYQLGELFAAQLRFKLAAQAKHEGPPRTLSFNNRKDFGSFLKQNVFKPGKRTPWPEFVVQATGEKLTAKHFARELL</sequence>
<accession>X1EWU6</accession>
<name>X1EWU6_9ZZZZ</name>
<dbReference type="PANTHER" id="PTHR34217:SF1">
    <property type="entry name" value="CARBOXYPEPTIDASE 1"/>
    <property type="match status" value="1"/>
</dbReference>
<dbReference type="PANTHER" id="PTHR34217">
    <property type="entry name" value="METAL-DEPENDENT CARBOXYPEPTIDASE"/>
    <property type="match status" value="1"/>
</dbReference>
<dbReference type="GO" id="GO:0006508">
    <property type="term" value="P:proteolysis"/>
    <property type="evidence" value="ECO:0007669"/>
    <property type="project" value="InterPro"/>
</dbReference>
<protein>
    <recommendedName>
        <fullName evidence="5">Peptidase M3A/M3B catalytic domain-containing protein</fullName>
    </recommendedName>
</protein>
<dbReference type="SUPFAM" id="SSF55486">
    <property type="entry name" value="Metalloproteases ('zincins'), catalytic domain"/>
    <property type="match status" value="1"/>
</dbReference>
<evidence type="ECO:0000256" key="2">
    <source>
        <dbReference type="ARBA" id="ARBA00023157"/>
    </source>
</evidence>
<dbReference type="InterPro" id="IPR001333">
    <property type="entry name" value="Peptidase_M32_Taq"/>
</dbReference>
<comment type="caution">
    <text evidence="4">The sequence shown here is derived from an EMBL/GenBank/DDBJ whole genome shotgun (WGS) entry which is preliminary data.</text>
</comment>
<keyword evidence="2" id="KW-1015">Disulfide bond</keyword>
<dbReference type="GO" id="GO:0004181">
    <property type="term" value="F:metallocarboxypeptidase activity"/>
    <property type="evidence" value="ECO:0007669"/>
    <property type="project" value="InterPro"/>
</dbReference>
<organism evidence="4">
    <name type="scientific">marine sediment metagenome</name>
    <dbReference type="NCBI Taxonomy" id="412755"/>
    <lineage>
        <taxon>unclassified sequences</taxon>
        <taxon>metagenomes</taxon>
        <taxon>ecological metagenomes</taxon>
    </lineage>
</organism>
<dbReference type="GO" id="GO:0016020">
    <property type="term" value="C:membrane"/>
    <property type="evidence" value="ECO:0007669"/>
    <property type="project" value="InterPro"/>
</dbReference>
<evidence type="ECO:0000256" key="1">
    <source>
        <dbReference type="ARBA" id="ARBA00022729"/>
    </source>
</evidence>
<evidence type="ECO:0000256" key="3">
    <source>
        <dbReference type="ARBA" id="ARBA00023180"/>
    </source>
</evidence>
<evidence type="ECO:0000313" key="4">
    <source>
        <dbReference type="EMBL" id="GAH37017.1"/>
    </source>
</evidence>
<dbReference type="Pfam" id="PF01401">
    <property type="entry name" value="Peptidase_M2"/>
    <property type="match status" value="1"/>
</dbReference>